<dbReference type="GeneID" id="63785055"/>
<evidence type="ECO:0000313" key="3">
    <source>
        <dbReference type="Proteomes" id="UP000193685"/>
    </source>
</evidence>
<evidence type="ECO:0000313" key="2">
    <source>
        <dbReference type="EMBL" id="ORY87863.1"/>
    </source>
</evidence>
<dbReference type="RefSeq" id="XP_040728358.1">
    <property type="nucleotide sequence ID" value="XM_040868456.1"/>
</dbReference>
<dbReference type="AlphaFoldDB" id="A0A1Y2FV24"/>
<comment type="caution">
    <text evidence="2">The sequence shown here is derived from an EMBL/GenBank/DDBJ whole genome shotgun (WGS) entry which is preliminary data.</text>
</comment>
<accession>A0A1Y2FV24</accession>
<dbReference type="Proteomes" id="UP000193685">
    <property type="component" value="Unassembled WGS sequence"/>
</dbReference>
<gene>
    <name evidence="2" type="ORF">BCR37DRAFT_375816</name>
</gene>
<feature type="region of interest" description="Disordered" evidence="1">
    <location>
        <begin position="1"/>
        <end position="24"/>
    </location>
</feature>
<name>A0A1Y2FV24_PROLT</name>
<keyword evidence="3" id="KW-1185">Reference proteome</keyword>
<evidence type="ECO:0000256" key="1">
    <source>
        <dbReference type="SAM" id="MobiDB-lite"/>
    </source>
</evidence>
<feature type="compositionally biased region" description="Basic residues" evidence="1">
    <location>
        <begin position="11"/>
        <end position="20"/>
    </location>
</feature>
<reference evidence="2 3" key="1">
    <citation type="submission" date="2016-07" db="EMBL/GenBank/DDBJ databases">
        <title>Pervasive Adenine N6-methylation of Active Genes in Fungi.</title>
        <authorList>
            <consortium name="DOE Joint Genome Institute"/>
            <person name="Mondo S.J."/>
            <person name="Dannebaum R.O."/>
            <person name="Kuo R.C."/>
            <person name="Labutti K."/>
            <person name="Haridas S."/>
            <person name="Kuo A."/>
            <person name="Salamov A."/>
            <person name="Ahrendt S.R."/>
            <person name="Lipzen A."/>
            <person name="Sullivan W."/>
            <person name="Andreopoulos W.B."/>
            <person name="Clum A."/>
            <person name="Lindquist E."/>
            <person name="Daum C."/>
            <person name="Ramamoorthy G.K."/>
            <person name="Gryganskyi A."/>
            <person name="Culley D."/>
            <person name="Magnuson J.K."/>
            <person name="James T.Y."/>
            <person name="O'Malley M.A."/>
            <person name="Stajich J.E."/>
            <person name="Spatafora J.W."/>
            <person name="Visel A."/>
            <person name="Grigoriev I.V."/>
        </authorList>
    </citation>
    <scope>NUCLEOTIDE SEQUENCE [LARGE SCALE GENOMIC DNA]</scope>
    <source>
        <strain evidence="2 3">12-1054</strain>
    </source>
</reference>
<protein>
    <submittedName>
        <fullName evidence="2">Uncharacterized protein</fullName>
    </submittedName>
</protein>
<organism evidence="2 3">
    <name type="scientific">Protomyces lactucae-debilis</name>
    <dbReference type="NCBI Taxonomy" id="2754530"/>
    <lineage>
        <taxon>Eukaryota</taxon>
        <taxon>Fungi</taxon>
        <taxon>Dikarya</taxon>
        <taxon>Ascomycota</taxon>
        <taxon>Taphrinomycotina</taxon>
        <taxon>Taphrinomycetes</taxon>
        <taxon>Taphrinales</taxon>
        <taxon>Protomycetaceae</taxon>
        <taxon>Protomyces</taxon>
    </lineage>
</organism>
<dbReference type="EMBL" id="MCFI01000001">
    <property type="protein sequence ID" value="ORY87863.1"/>
    <property type="molecule type" value="Genomic_DNA"/>
</dbReference>
<proteinExistence type="predicted"/>
<sequence>MTSIHEARSRSVSRRMKRPRLTTMQSRHLAIIKVSQTKLSCGAKSLSKQGHILQAIVPVCRPLEPIGLLERTEPDKKRAAGKLLKRKRRLREQKHSLWIAEGYRLQYK</sequence>